<dbReference type="GO" id="GO:0004540">
    <property type="term" value="F:RNA nuclease activity"/>
    <property type="evidence" value="ECO:0007669"/>
    <property type="project" value="InterPro"/>
</dbReference>
<keyword evidence="1" id="KW-0597">Phosphoprotein</keyword>
<keyword evidence="3" id="KW-0540">Nuclease</keyword>
<accession>A0A0P8AGF4</accession>
<dbReference type="EMBL" id="LKCM01000144">
    <property type="protein sequence ID" value="KPQ43445.1"/>
    <property type="molecule type" value="Genomic_DNA"/>
</dbReference>
<dbReference type="PATRIC" id="fig|1719120.3.peg.2188"/>
<evidence type="ECO:0000256" key="5">
    <source>
        <dbReference type="ARBA" id="ARBA00022801"/>
    </source>
</evidence>
<dbReference type="Gene3D" id="1.20.120.580">
    <property type="entry name" value="bsu32300-like"/>
    <property type="match status" value="1"/>
</dbReference>
<keyword evidence="2" id="KW-1277">Toxin-antitoxin system</keyword>
<keyword evidence="7" id="KW-0808">Transferase</keyword>
<dbReference type="PANTHER" id="PTHR34139:SF1">
    <property type="entry name" value="RNASE MJ1380-RELATED"/>
    <property type="match status" value="1"/>
</dbReference>
<comment type="caution">
    <text evidence="7">The sequence shown here is derived from an EMBL/GenBank/DDBJ whole genome shotgun (WGS) entry which is preliminary data.</text>
</comment>
<keyword evidence="4" id="KW-0547">Nucleotide-binding</keyword>
<dbReference type="GO" id="GO:0000166">
    <property type="term" value="F:nucleotide binding"/>
    <property type="evidence" value="ECO:0007669"/>
    <property type="project" value="UniProtKB-KW"/>
</dbReference>
<evidence type="ECO:0000313" key="8">
    <source>
        <dbReference type="Proteomes" id="UP000050360"/>
    </source>
</evidence>
<dbReference type="GO" id="GO:0110001">
    <property type="term" value="C:toxin-antitoxin complex"/>
    <property type="evidence" value="ECO:0007669"/>
    <property type="project" value="InterPro"/>
</dbReference>
<reference evidence="7 8" key="1">
    <citation type="submission" date="2015-09" db="EMBL/GenBank/DDBJ databases">
        <title>A metagenomics-based metabolic model of nitrate-dependent anaerobic oxidation of methane by Methanoperedens-like archaea.</title>
        <authorList>
            <person name="Arshad A."/>
            <person name="Speth D.R."/>
            <person name="De Graaf R.M."/>
            <person name="Op Den Camp H.J."/>
            <person name="Jetten M.S."/>
            <person name="Welte C.U."/>
        </authorList>
    </citation>
    <scope>NUCLEOTIDE SEQUENCE [LARGE SCALE GENOMIC DNA]</scope>
</reference>
<dbReference type="AlphaFoldDB" id="A0A0P8AGF4"/>
<organism evidence="7 8">
    <name type="scientific">Candidatus Methanoperedens nitratireducens</name>
    <dbReference type="NCBI Taxonomy" id="1392998"/>
    <lineage>
        <taxon>Archaea</taxon>
        <taxon>Methanobacteriati</taxon>
        <taxon>Methanobacteriota</taxon>
        <taxon>Stenosarchaea group</taxon>
        <taxon>Methanomicrobia</taxon>
        <taxon>Methanosarcinales</taxon>
        <taxon>ANME-2 cluster</taxon>
        <taxon>Candidatus Methanoperedentaceae</taxon>
        <taxon>Candidatus Methanoperedens</taxon>
    </lineage>
</organism>
<evidence type="ECO:0000256" key="1">
    <source>
        <dbReference type="ARBA" id="ARBA00022553"/>
    </source>
</evidence>
<dbReference type="InterPro" id="IPR037038">
    <property type="entry name" value="HepT-like_sf"/>
</dbReference>
<dbReference type="InterPro" id="IPR051813">
    <property type="entry name" value="HepT_RNase_toxin"/>
</dbReference>
<comment type="similarity">
    <text evidence="6">Belongs to the HepT RNase toxin family.</text>
</comment>
<evidence type="ECO:0000256" key="3">
    <source>
        <dbReference type="ARBA" id="ARBA00022722"/>
    </source>
</evidence>
<protein>
    <submittedName>
        <fullName evidence="7">Nucleotidyltransferase</fullName>
    </submittedName>
</protein>
<evidence type="ECO:0000313" key="7">
    <source>
        <dbReference type="EMBL" id="KPQ43445.1"/>
    </source>
</evidence>
<dbReference type="PANTHER" id="PTHR34139">
    <property type="entry name" value="UPF0331 PROTEIN MJ0127"/>
    <property type="match status" value="1"/>
</dbReference>
<evidence type="ECO:0000256" key="2">
    <source>
        <dbReference type="ARBA" id="ARBA00022649"/>
    </source>
</evidence>
<proteinExistence type="inferred from homology"/>
<evidence type="ECO:0000256" key="6">
    <source>
        <dbReference type="ARBA" id="ARBA00024207"/>
    </source>
</evidence>
<evidence type="ECO:0000256" key="4">
    <source>
        <dbReference type="ARBA" id="ARBA00022741"/>
    </source>
</evidence>
<gene>
    <name evidence="7" type="ORF">MPEBLZ_02004</name>
</gene>
<dbReference type="GO" id="GO:0016740">
    <property type="term" value="F:transferase activity"/>
    <property type="evidence" value="ECO:0007669"/>
    <property type="project" value="UniProtKB-KW"/>
</dbReference>
<dbReference type="Pfam" id="PF01934">
    <property type="entry name" value="HepT-like"/>
    <property type="match status" value="1"/>
</dbReference>
<dbReference type="Proteomes" id="UP000050360">
    <property type="component" value="Unassembled WGS sequence"/>
</dbReference>
<keyword evidence="5" id="KW-0378">Hydrolase</keyword>
<name>A0A0P8AGF4_9EURY</name>
<dbReference type="GO" id="GO:0016787">
    <property type="term" value="F:hydrolase activity"/>
    <property type="evidence" value="ECO:0007669"/>
    <property type="project" value="UniProtKB-KW"/>
</dbReference>
<sequence length="81" mass="9563">MILKRAFPRSIEIIGEAAKNISDPLKEKYPDIEWKKIAGMRDKLIHAYFGISWDIVWDVIKNKLPEIEISFKTLNEKEFDQ</sequence>
<dbReference type="InterPro" id="IPR008201">
    <property type="entry name" value="HepT-like"/>
</dbReference>